<reference evidence="1 2" key="1">
    <citation type="submission" date="2019-09" db="EMBL/GenBank/DDBJ databases">
        <authorList>
            <person name="Chandra G."/>
            <person name="Truman W A."/>
        </authorList>
    </citation>
    <scope>NUCLEOTIDE SEQUENCE [LARGE SCALE GENOMIC DNA]</scope>
    <source>
        <strain evidence="1">PS662</strain>
    </source>
</reference>
<evidence type="ECO:0000313" key="2">
    <source>
        <dbReference type="Proteomes" id="UP000326953"/>
    </source>
</evidence>
<protein>
    <submittedName>
        <fullName evidence="1">Uncharacterized protein</fullName>
    </submittedName>
</protein>
<proteinExistence type="predicted"/>
<name>A0A5E6R1V3_PSEFL</name>
<sequence>MDVNDNACVLDKRVALKSIASKLAPTTSLNLFS</sequence>
<gene>
    <name evidence="1" type="ORF">PS662_01294</name>
</gene>
<organism evidence="1 2">
    <name type="scientific">Pseudomonas fluorescens</name>
    <dbReference type="NCBI Taxonomy" id="294"/>
    <lineage>
        <taxon>Bacteria</taxon>
        <taxon>Pseudomonadati</taxon>
        <taxon>Pseudomonadota</taxon>
        <taxon>Gammaproteobacteria</taxon>
        <taxon>Pseudomonadales</taxon>
        <taxon>Pseudomonadaceae</taxon>
        <taxon>Pseudomonas</taxon>
    </lineage>
</organism>
<evidence type="ECO:0000313" key="1">
    <source>
        <dbReference type="EMBL" id="VVM60717.1"/>
    </source>
</evidence>
<accession>A0A5E6R1V3</accession>
<dbReference type="Proteomes" id="UP000326953">
    <property type="component" value="Unassembled WGS sequence"/>
</dbReference>
<dbReference type="AlphaFoldDB" id="A0A5E6R1V3"/>
<dbReference type="EMBL" id="CABVHK010000003">
    <property type="protein sequence ID" value="VVM60717.1"/>
    <property type="molecule type" value="Genomic_DNA"/>
</dbReference>